<proteinExistence type="predicted"/>
<dbReference type="AlphaFoldDB" id="A0A7K3LU50"/>
<comment type="subcellular location">
    <subcellularLocation>
        <location evidence="1">Virion</location>
    </subcellularLocation>
</comment>
<dbReference type="Gene3D" id="3.30.2320.10">
    <property type="entry name" value="hypothetical protein PF0899 domain"/>
    <property type="match status" value="1"/>
</dbReference>
<evidence type="ECO:0000313" key="3">
    <source>
        <dbReference type="EMBL" id="NDK91744.1"/>
    </source>
</evidence>
<dbReference type="EMBL" id="JAADZU010000081">
    <property type="protein sequence ID" value="NDK91744.1"/>
    <property type="molecule type" value="Genomic_DNA"/>
</dbReference>
<evidence type="ECO:0000256" key="1">
    <source>
        <dbReference type="ARBA" id="ARBA00004328"/>
    </source>
</evidence>
<protein>
    <submittedName>
        <fullName evidence="3">Phage major capsid protein</fullName>
    </submittedName>
</protein>
<gene>
    <name evidence="3" type="ORF">GYA93_19515</name>
</gene>
<accession>A0A7K3LU50</accession>
<reference evidence="3 4" key="1">
    <citation type="submission" date="2020-01" db="EMBL/GenBank/DDBJ databases">
        <title>Investigation of new actinobacteria for the biodesulphurisation of diesel fuel.</title>
        <authorList>
            <person name="Athi Narayanan S.M."/>
        </authorList>
    </citation>
    <scope>NUCLEOTIDE SEQUENCE [LARGE SCALE GENOMIC DNA]</scope>
    <source>
        <strain evidence="3 4">213E</strain>
    </source>
</reference>
<feature type="domain" description="Phage capsid-like C-terminal" evidence="2">
    <location>
        <begin position="65"/>
        <end position="319"/>
    </location>
</feature>
<name>A0A7K3LU50_9ACTN</name>
<dbReference type="NCBIfam" id="TIGR01554">
    <property type="entry name" value="major_cap_HK97"/>
    <property type="match status" value="1"/>
</dbReference>
<evidence type="ECO:0000259" key="2">
    <source>
        <dbReference type="Pfam" id="PF05065"/>
    </source>
</evidence>
<keyword evidence="4" id="KW-1185">Reference proteome</keyword>
<sequence>MRALSIRKSHETQYLAIGAGRKSFAASIARQMIGGTDPAAAWRGEGGVGTKALTASGQIVSDVPIARDVVPQGRPATSLLDVLPTVTRANPQWRYLRQTARALNAAPVAEGAEKPMSEIGVETVDASASVIAHISEQVDKFVLQDAPTLQRFLSTELVYGLDRAVEAQALSGDGTGANLTGLLNTSGVQTQAFDTSILVSVRKAITKAESLGYEPGVLVISPSDWEALELLATSDDAVAFRGVPLDQAERKVWGLRAHLSTALPAGTALVLDPNAVSIDIVGSAVDVEWDASGELFTRNQVRVRVEGRFGFSVYQPSAVYRVATA</sequence>
<organism evidence="3 4">
    <name type="scientific">Gordonia desulfuricans</name>
    <dbReference type="NCBI Taxonomy" id="89051"/>
    <lineage>
        <taxon>Bacteria</taxon>
        <taxon>Bacillati</taxon>
        <taxon>Actinomycetota</taxon>
        <taxon>Actinomycetes</taxon>
        <taxon>Mycobacteriales</taxon>
        <taxon>Gordoniaceae</taxon>
        <taxon>Gordonia</taxon>
    </lineage>
</organism>
<dbReference type="Gene3D" id="3.30.2400.10">
    <property type="entry name" value="Major capsid protein gp5"/>
    <property type="match status" value="1"/>
</dbReference>
<dbReference type="InterPro" id="IPR024455">
    <property type="entry name" value="Phage_capsid"/>
</dbReference>
<dbReference type="Pfam" id="PF05065">
    <property type="entry name" value="Phage_capsid"/>
    <property type="match status" value="1"/>
</dbReference>
<dbReference type="InterPro" id="IPR054612">
    <property type="entry name" value="Phage_capsid-like_C"/>
</dbReference>
<comment type="caution">
    <text evidence="3">The sequence shown here is derived from an EMBL/GenBank/DDBJ whole genome shotgun (WGS) entry which is preliminary data.</text>
</comment>
<dbReference type="Proteomes" id="UP000466307">
    <property type="component" value="Unassembled WGS sequence"/>
</dbReference>
<dbReference type="SUPFAM" id="SSF56563">
    <property type="entry name" value="Major capsid protein gp5"/>
    <property type="match status" value="1"/>
</dbReference>
<evidence type="ECO:0000313" key="4">
    <source>
        <dbReference type="Proteomes" id="UP000466307"/>
    </source>
</evidence>